<sequence length="99" mass="10968">MANLNVTYEEMDDAARRLENGRDQMTTILTELSNLIDGLVASGFQTQSASSQFEQTYQEFTNGTKQAVNGLTGLSQFLRGATQAMQRTDDELAKAIRKD</sequence>
<name>A0A1X9LKE6_9MICO</name>
<dbReference type="Gene3D" id="1.10.287.1060">
    <property type="entry name" value="ESAT-6-like"/>
    <property type="match status" value="1"/>
</dbReference>
<gene>
    <name evidence="1" type="ORF">B5808_10905</name>
</gene>
<reference evidence="1 2" key="1">
    <citation type="submission" date="2017-04" db="EMBL/GenBank/DDBJ databases">
        <authorList>
            <person name="Afonso C.L."/>
            <person name="Miller P.J."/>
            <person name="Scott M.A."/>
            <person name="Spackman E."/>
            <person name="Goraichik I."/>
            <person name="Dimitrov K.M."/>
            <person name="Suarez D.L."/>
            <person name="Swayne D.E."/>
        </authorList>
    </citation>
    <scope>NUCLEOTIDE SEQUENCE [LARGE SCALE GENOMIC DNA]</scope>
    <source>
        <strain evidence="2">XA(T)</strain>
    </source>
</reference>
<organism evidence="1 2">
    <name type="scientific">Cnuibacter physcomitrellae</name>
    <dbReference type="NCBI Taxonomy" id="1619308"/>
    <lineage>
        <taxon>Bacteria</taxon>
        <taxon>Bacillati</taxon>
        <taxon>Actinomycetota</taxon>
        <taxon>Actinomycetes</taxon>
        <taxon>Micrococcales</taxon>
        <taxon>Microbacteriaceae</taxon>
        <taxon>Cnuibacter</taxon>
    </lineage>
</organism>
<dbReference type="Pfam" id="PF06013">
    <property type="entry name" value="WXG100"/>
    <property type="match status" value="1"/>
</dbReference>
<dbReference type="AlphaFoldDB" id="A0A1X9LKE6"/>
<dbReference type="InterPro" id="IPR036689">
    <property type="entry name" value="ESAT-6-like_sf"/>
</dbReference>
<dbReference type="KEGG" id="cphy:B5808_10905"/>
<dbReference type="SUPFAM" id="SSF140453">
    <property type="entry name" value="EsxAB dimer-like"/>
    <property type="match status" value="1"/>
</dbReference>
<proteinExistence type="predicted"/>
<evidence type="ECO:0000313" key="2">
    <source>
        <dbReference type="Proteomes" id="UP000192775"/>
    </source>
</evidence>
<accession>A0A1X9LKE6</accession>
<dbReference type="EMBL" id="CP020715">
    <property type="protein sequence ID" value="ARJ05674.1"/>
    <property type="molecule type" value="Genomic_DNA"/>
</dbReference>
<dbReference type="Proteomes" id="UP000192775">
    <property type="component" value="Chromosome"/>
</dbReference>
<protein>
    <submittedName>
        <fullName evidence="1">WXG100 family type VII secretion target</fullName>
    </submittedName>
</protein>
<dbReference type="RefSeq" id="WP_085019812.1">
    <property type="nucleotide sequence ID" value="NZ_BMHD01000001.1"/>
</dbReference>
<dbReference type="InterPro" id="IPR010310">
    <property type="entry name" value="T7SS_ESAT-6-like"/>
</dbReference>
<evidence type="ECO:0000313" key="1">
    <source>
        <dbReference type="EMBL" id="ARJ05674.1"/>
    </source>
</evidence>
<dbReference type="STRING" id="1619308.B5808_10905"/>
<keyword evidence="2" id="KW-1185">Reference proteome</keyword>